<sequence>MLEIFNNPTRCQCKNANLLVCRNKQKIFLNINKKRTCTYHVNNIYLGIIIKIQKIYRGYISRKKLNYFYKRLPNDIQDLIKYYINQELYDKRKENKIKIIVNRKLNIFNIEMLNIFNTNVLFIDEFLKYENKILSHFNLLNKYNSLVFDSSKKLYNNLDDTIISYIKIIQYYNDYNTSNESEIEFKKIRLDIIVGMLNYYYNIRNGVSSEC</sequence>
<accession>A0A9E8G5B3</accession>
<evidence type="ECO:0000313" key="1">
    <source>
        <dbReference type="EMBL" id="UZT29166.1"/>
    </source>
</evidence>
<protein>
    <submittedName>
        <fullName evidence="1">Uncharacterized protein</fullName>
    </submittedName>
</protein>
<dbReference type="InterPro" id="IPR000048">
    <property type="entry name" value="IQ_motif_EF-hand-BS"/>
</dbReference>
<reference evidence="1" key="1">
    <citation type="submission" date="2022-11" db="EMBL/GenBank/DDBJ databases">
        <title>Genomics discovery of giant fungal viruses from subsurface oceanic crustal fluids.</title>
        <authorList>
            <person name="Bhattacharjee A.S."/>
            <person name="Schulz F."/>
            <person name="Woyke T."/>
            <person name="Orcutt B.N."/>
            <person name="Matinez Martinez J."/>
        </authorList>
    </citation>
    <scope>NUCLEOTIDE SEQUENCE</scope>
    <source>
        <strain evidence="1">VSAG8.JdFR</strain>
    </source>
</reference>
<name>A0A9E8G5B3_9VIRU</name>
<organism evidence="1">
    <name type="scientific">Nucleocytoviricota sp</name>
    <dbReference type="NCBI Taxonomy" id="2809609"/>
    <lineage>
        <taxon>Viruses</taxon>
        <taxon>Varidnaviria</taxon>
        <taxon>Bamfordvirae</taxon>
        <taxon>Nucleocytoviricota</taxon>
    </lineage>
</organism>
<dbReference type="EMBL" id="OP765584">
    <property type="protein sequence ID" value="UZT29166.1"/>
    <property type="molecule type" value="Genomic_DNA"/>
</dbReference>
<dbReference type="Pfam" id="PF00612">
    <property type="entry name" value="IQ"/>
    <property type="match status" value="1"/>
</dbReference>
<proteinExistence type="predicted"/>
<dbReference type="PROSITE" id="PS50096">
    <property type="entry name" value="IQ"/>
    <property type="match status" value="1"/>
</dbReference>